<sequence>MYFFKKIFSQKLSGIIFQNHLKILMILLGVILVPNLHAQRPVQPFLVYKNVELKKLIQIYKEAHSGEGFTFRKEERTSYPNSLYVSMVFDFFPNGISDDNSKGTMTLEIVNLGLDEKCGPCHVSWRGMTLPTTPEKASDGNNTYFASMTDALHKADEKIKSKLPTRQWE</sequence>
<organism evidence="1 2">
    <name type="scientific">Undibacterium umbellatum</name>
    <dbReference type="NCBI Taxonomy" id="2762300"/>
    <lineage>
        <taxon>Bacteria</taxon>
        <taxon>Pseudomonadati</taxon>
        <taxon>Pseudomonadota</taxon>
        <taxon>Betaproteobacteria</taxon>
        <taxon>Burkholderiales</taxon>
        <taxon>Oxalobacteraceae</taxon>
        <taxon>Undibacterium</taxon>
    </lineage>
</organism>
<proteinExistence type="predicted"/>
<name>A0ABR6ZGK5_9BURK</name>
<dbReference type="RefSeq" id="WP_186956441.1">
    <property type="nucleotide sequence ID" value="NZ_JACOFX010000020.1"/>
</dbReference>
<keyword evidence="2" id="KW-1185">Reference proteome</keyword>
<reference evidence="1 2" key="1">
    <citation type="submission" date="2020-08" db="EMBL/GenBank/DDBJ databases">
        <title>Novel species isolated from subtropical streams in China.</title>
        <authorList>
            <person name="Lu H."/>
        </authorList>
    </citation>
    <scope>NUCLEOTIDE SEQUENCE [LARGE SCALE GENOMIC DNA]</scope>
    <source>
        <strain evidence="1 2">NL8W</strain>
    </source>
</reference>
<dbReference type="Proteomes" id="UP000646911">
    <property type="component" value="Unassembled WGS sequence"/>
</dbReference>
<accession>A0ABR6ZGK5</accession>
<protein>
    <submittedName>
        <fullName evidence="1">Uncharacterized protein</fullName>
    </submittedName>
</protein>
<evidence type="ECO:0000313" key="2">
    <source>
        <dbReference type="Proteomes" id="UP000646911"/>
    </source>
</evidence>
<dbReference type="EMBL" id="JACOFX010000020">
    <property type="protein sequence ID" value="MBC3910872.1"/>
    <property type="molecule type" value="Genomic_DNA"/>
</dbReference>
<comment type="caution">
    <text evidence="1">The sequence shown here is derived from an EMBL/GenBank/DDBJ whole genome shotgun (WGS) entry which is preliminary data.</text>
</comment>
<evidence type="ECO:0000313" key="1">
    <source>
        <dbReference type="EMBL" id="MBC3910872.1"/>
    </source>
</evidence>
<gene>
    <name evidence="1" type="ORF">H8L47_25190</name>
</gene>